<dbReference type="SUPFAM" id="SSF51445">
    <property type="entry name" value="(Trans)glycosidases"/>
    <property type="match status" value="1"/>
</dbReference>
<name>P84136_GEOSE</name>
<dbReference type="InterPro" id="IPR015020">
    <property type="entry name" value="Rv2525c-like_Glyco_Hydro-like"/>
</dbReference>
<sequence length="240" mass="26934">MHHHHHHSSGVDLGTENLYFQSNAMARGIWGVDSAQVVTDQLFQCVRTELGYPKFWGRYLSEVPNVSEGLTRDEIVRIRNYGVKVLPIYNAFREAVGYANGQVAARNAVFHARRLGIPKNKLLFANIEDFFAVDAAWIAAWVETLYPTGYRPGLYADPTKGDFAAAYCEAVSRNNQVAVQAVIWSAAPRPGTTKEQKAPRYQPAAPPCSANVWVWQYGRDAEVCPVDTNLADRRLLDFLY</sequence>
<evidence type="ECO:0000259" key="1">
    <source>
        <dbReference type="Pfam" id="PF08924"/>
    </source>
</evidence>
<feature type="disulfide bond" evidence="3">
    <location>
        <begin position="168"/>
        <end position="208"/>
    </location>
</feature>
<evidence type="ECO:0007829" key="3">
    <source>
        <dbReference type="PDB" id="1SFS"/>
    </source>
</evidence>
<keyword evidence="2 3" id="KW-0002">3D-structure</keyword>
<dbReference type="CDD" id="cd06418">
    <property type="entry name" value="GH25_BacA-like"/>
    <property type="match status" value="1"/>
</dbReference>
<dbReference type="InterPro" id="IPR017853">
    <property type="entry name" value="GH"/>
</dbReference>
<feature type="domain" description="Rv2525c-like glycoside hydrolase-like" evidence="1">
    <location>
        <begin position="54"/>
        <end position="192"/>
    </location>
</feature>
<dbReference type="Pfam" id="PF08924">
    <property type="entry name" value="Rv2525c_GlyHyd-like"/>
    <property type="match status" value="1"/>
</dbReference>
<dbReference type="EvolutionaryTrace" id="P84136"/>
<dbReference type="PDB" id="1SFS">
    <property type="method" value="X-ray"/>
    <property type="resolution" value="1.07 A"/>
    <property type="chains" value="A=1-240"/>
</dbReference>
<protein>
    <submittedName>
        <fullName evidence="2">Rbstp1166 protein</fullName>
    </submittedName>
</protein>
<evidence type="ECO:0000313" key="2">
    <source>
        <dbReference type="PDB" id="1SFS"/>
    </source>
</evidence>
<proteinExistence type="evidence at protein level"/>
<dbReference type="SMR" id="P84136"/>
<dbReference type="PDBsum" id="1SFS"/>
<accession>P84136</accession>
<feature type="disulfide bond" evidence="3">
    <location>
        <begin position="45"/>
        <end position="224"/>
    </location>
</feature>
<dbReference type="AlphaFoldDB" id="P84136"/>
<reference evidence="2 3" key="1">
    <citation type="submission" date="2004-02" db="PDB data bank">
        <title>1.07 A crystal structure of an uncharacterized B. stearothermophilus protein.</title>
        <authorList>
            <person name="Minasov G."/>
            <person name="Brunzelle J.S."/>
            <person name="Shuvalova L."/>
            <person name="Moy S.F."/>
            <person name="Collart F.R."/>
            <person name="Anderson W.F."/>
        </authorList>
    </citation>
    <scope>X-RAY CRYSTALLOGRAPHY (1.07 ANGSTROMS)</scope>
    <scope>ACTIVE SITE</scope>
</reference>
<dbReference type="Gene3D" id="3.20.20.80">
    <property type="entry name" value="Glycosidases"/>
    <property type="match status" value="1"/>
</dbReference>
<dbReference type="Gene3D" id="3.40.50.720">
    <property type="entry name" value="NAD(P)-binding Rossmann-like Domain"/>
    <property type="match status" value="1"/>
</dbReference>
<organism evidence="2">
    <name type="scientific">Geobacillus stearothermophilus</name>
    <name type="common">Bacillus stearothermophilus</name>
    <dbReference type="NCBI Taxonomy" id="1422"/>
    <lineage>
        <taxon>Bacteria</taxon>
        <taxon>Bacillati</taxon>
        <taxon>Bacillota</taxon>
        <taxon>Bacilli</taxon>
        <taxon>Bacillales</taxon>
        <taxon>Anoxybacillaceae</taxon>
        <taxon>Geobacillus</taxon>
    </lineage>
</organism>